<dbReference type="CDD" id="cd00761">
    <property type="entry name" value="Glyco_tranf_GTA_type"/>
    <property type="match status" value="1"/>
</dbReference>
<dbReference type="InterPro" id="IPR001173">
    <property type="entry name" value="Glyco_trans_2-like"/>
</dbReference>
<dbReference type="RefSeq" id="WP_204136677.1">
    <property type="nucleotide sequence ID" value="NZ_CAXOBJ010000025.1"/>
</dbReference>
<dbReference type="GO" id="GO:0044010">
    <property type="term" value="P:single-species biofilm formation"/>
    <property type="evidence" value="ECO:0007669"/>
    <property type="project" value="TreeGrafter"/>
</dbReference>
<dbReference type="PANTHER" id="PTHR43685">
    <property type="entry name" value="GLYCOSYLTRANSFERASE"/>
    <property type="match status" value="1"/>
</dbReference>
<proteinExistence type="predicted"/>
<dbReference type="InterPro" id="IPR029044">
    <property type="entry name" value="Nucleotide-diphossugar_trans"/>
</dbReference>
<dbReference type="EMBL" id="MK593451">
    <property type="protein sequence ID" value="QEV83834.1"/>
    <property type="molecule type" value="Genomic_DNA"/>
</dbReference>
<name>A0A5P2YAY9_KLEPN</name>
<gene>
    <name evidence="2" type="primary">wcaA</name>
</gene>
<evidence type="ECO:0000259" key="1">
    <source>
        <dbReference type="Pfam" id="PF00535"/>
    </source>
</evidence>
<dbReference type="SUPFAM" id="SSF53448">
    <property type="entry name" value="Nucleotide-diphospho-sugar transferases"/>
    <property type="match status" value="1"/>
</dbReference>
<dbReference type="Gene3D" id="3.90.550.10">
    <property type="entry name" value="Spore Coat Polysaccharide Biosynthesis Protein SpsA, Chain A"/>
    <property type="match status" value="1"/>
</dbReference>
<dbReference type="Pfam" id="PF00535">
    <property type="entry name" value="Glycos_transf_2"/>
    <property type="match status" value="1"/>
</dbReference>
<dbReference type="PANTHER" id="PTHR43685:SF13">
    <property type="entry name" value="O ANTIGEN BIOSYNTHESIS RHAMNOSYLTRANSFERASE RFBN"/>
    <property type="match status" value="1"/>
</dbReference>
<organism evidence="2">
    <name type="scientific">Klebsiella pneumoniae</name>
    <dbReference type="NCBI Taxonomy" id="573"/>
    <lineage>
        <taxon>Bacteria</taxon>
        <taxon>Pseudomonadati</taxon>
        <taxon>Pseudomonadota</taxon>
        <taxon>Gammaproteobacteria</taxon>
        <taxon>Enterobacterales</taxon>
        <taxon>Enterobacteriaceae</taxon>
        <taxon>Klebsiella/Raoultella group</taxon>
        <taxon>Klebsiella</taxon>
        <taxon>Klebsiella pneumoniae complex</taxon>
    </lineage>
</organism>
<dbReference type="GO" id="GO:0016740">
    <property type="term" value="F:transferase activity"/>
    <property type="evidence" value="ECO:0007669"/>
    <property type="project" value="UniProtKB-KW"/>
</dbReference>
<protein>
    <submittedName>
        <fullName evidence="2">Glycosyl transferase family 2</fullName>
    </submittedName>
</protein>
<feature type="domain" description="Glycosyltransferase 2-like" evidence="1">
    <location>
        <begin position="5"/>
        <end position="164"/>
    </location>
</feature>
<accession>A0A5P2YAY9</accession>
<dbReference type="InterPro" id="IPR050834">
    <property type="entry name" value="Glycosyltransf_2"/>
</dbReference>
<dbReference type="AlphaFoldDB" id="A0A5P2YAY9"/>
<evidence type="ECO:0000313" key="2">
    <source>
        <dbReference type="EMBL" id="QEV83834.1"/>
    </source>
</evidence>
<reference evidence="2" key="1">
    <citation type="submission" date="2019-03" db="EMBL/GenBank/DDBJ databases">
        <title>Genomic surveillance for hypervirulence and multi-drug resistance in invasive Klebsiella pneumoniae from south and southeast Asia.</title>
        <authorList>
            <person name="Wyres K.L."/>
            <person name="Nguyen T.N.T."/>
            <person name="Lam M.M.C."/>
            <person name="Judd L.M."/>
            <person name="van Vinh Chau N."/>
            <person name="Dance D.A.B."/>
            <person name="Ip M."/>
            <person name="Karkey A."/>
            <person name="Ling C.L."/>
            <person name="Miliya T."/>
            <person name="Newton P.N."/>
            <person name="Nguyen L."/>
            <person name="Sengduangphachanh A."/>
            <person name="Turner P."/>
            <person name="Veeraraghavan B."/>
            <person name="Voong Vinh P."/>
            <person name="Vongsouvath M."/>
            <person name="Thomson N.R."/>
            <person name="Baker S."/>
            <person name="Holt K.E."/>
        </authorList>
    </citation>
    <scope>NUCLEOTIDE SEQUENCE</scope>
    <source>
        <strain evidence="2">030911-40006</strain>
    </source>
</reference>
<sequence>MKAYIAIPVYNGGDVWARAAEKIREHTPSDVLVQVIDSGSKDESVAIANKYGFNVLHIKSSDFNHGGTRSMLVDLHKNDYDVVIFLTQDAIPESGFYEKMLNIFSNSQVSCAYGRQLPHHDANVLSQHARYFNYPGEGYIASNVDVPTMGLKTVFTSNSFAAYRISTFMELKGFPNSTILSEDMYFAAKSVMAGYSVAYISDAVVRHSHNYSIREEFKRYFDIGVFHADEPWIREHFGGAGGEGKKFLLSELKYLSKTNPLYFPISVLHNFAKITGYKLGQKYKKLPISLIKKFSMHRRYWN</sequence>
<keyword evidence="2" id="KW-0808">Transferase</keyword>